<accession>A0A0A8Y7K5</accession>
<feature type="region of interest" description="Disordered" evidence="1">
    <location>
        <begin position="1"/>
        <end position="43"/>
    </location>
</feature>
<protein>
    <submittedName>
        <fullName evidence="2">Uncharacterized protein</fullName>
    </submittedName>
</protein>
<dbReference type="AlphaFoldDB" id="A0A0A8Y7K5"/>
<dbReference type="EMBL" id="GBRH01278233">
    <property type="protein sequence ID" value="JAD19662.1"/>
    <property type="molecule type" value="Transcribed_RNA"/>
</dbReference>
<evidence type="ECO:0000256" key="1">
    <source>
        <dbReference type="SAM" id="MobiDB-lite"/>
    </source>
</evidence>
<sequence length="43" mass="4740">MSSSFTMPAAAGSMPAAQELGSREPRTPDRSKNFDSSYQELRF</sequence>
<feature type="compositionally biased region" description="Polar residues" evidence="1">
    <location>
        <begin position="34"/>
        <end position="43"/>
    </location>
</feature>
<name>A0A0A8Y7K5_ARUDO</name>
<evidence type="ECO:0000313" key="2">
    <source>
        <dbReference type="EMBL" id="JAD19662.1"/>
    </source>
</evidence>
<organism evidence="2">
    <name type="scientific">Arundo donax</name>
    <name type="common">Giant reed</name>
    <name type="synonym">Donax arundinaceus</name>
    <dbReference type="NCBI Taxonomy" id="35708"/>
    <lineage>
        <taxon>Eukaryota</taxon>
        <taxon>Viridiplantae</taxon>
        <taxon>Streptophyta</taxon>
        <taxon>Embryophyta</taxon>
        <taxon>Tracheophyta</taxon>
        <taxon>Spermatophyta</taxon>
        <taxon>Magnoliopsida</taxon>
        <taxon>Liliopsida</taxon>
        <taxon>Poales</taxon>
        <taxon>Poaceae</taxon>
        <taxon>PACMAD clade</taxon>
        <taxon>Arundinoideae</taxon>
        <taxon>Arundineae</taxon>
        <taxon>Arundo</taxon>
    </lineage>
</organism>
<reference evidence="2" key="2">
    <citation type="journal article" date="2015" name="Data Brief">
        <title>Shoot transcriptome of the giant reed, Arundo donax.</title>
        <authorList>
            <person name="Barrero R.A."/>
            <person name="Guerrero F.D."/>
            <person name="Moolhuijzen P."/>
            <person name="Goolsby J.A."/>
            <person name="Tidwell J."/>
            <person name="Bellgard S.E."/>
            <person name="Bellgard M.I."/>
        </authorList>
    </citation>
    <scope>NUCLEOTIDE SEQUENCE</scope>
    <source>
        <tissue evidence="2">Shoot tissue taken approximately 20 cm above the soil surface</tissue>
    </source>
</reference>
<reference evidence="2" key="1">
    <citation type="submission" date="2014-09" db="EMBL/GenBank/DDBJ databases">
        <authorList>
            <person name="Magalhaes I.L.F."/>
            <person name="Oliveira U."/>
            <person name="Santos F.R."/>
            <person name="Vidigal T.H.D.A."/>
            <person name="Brescovit A.D."/>
            <person name="Santos A.J."/>
        </authorList>
    </citation>
    <scope>NUCLEOTIDE SEQUENCE</scope>
    <source>
        <tissue evidence="2">Shoot tissue taken approximately 20 cm above the soil surface</tissue>
    </source>
</reference>
<proteinExistence type="predicted"/>
<feature type="compositionally biased region" description="Basic and acidic residues" evidence="1">
    <location>
        <begin position="21"/>
        <end position="33"/>
    </location>
</feature>